<organism evidence="2 3">
    <name type="scientific">Reticulomyxa filosa</name>
    <dbReference type="NCBI Taxonomy" id="46433"/>
    <lineage>
        <taxon>Eukaryota</taxon>
        <taxon>Sar</taxon>
        <taxon>Rhizaria</taxon>
        <taxon>Retaria</taxon>
        <taxon>Foraminifera</taxon>
        <taxon>Monothalamids</taxon>
        <taxon>Reticulomyxidae</taxon>
        <taxon>Reticulomyxa</taxon>
    </lineage>
</organism>
<gene>
    <name evidence="2" type="ORF">RFI_31028</name>
</gene>
<dbReference type="Proteomes" id="UP000023152">
    <property type="component" value="Unassembled WGS sequence"/>
</dbReference>
<dbReference type="AlphaFoldDB" id="X6LXQ6"/>
<proteinExistence type="predicted"/>
<reference evidence="2 3" key="1">
    <citation type="journal article" date="2013" name="Curr. Biol.">
        <title>The Genome of the Foraminiferan Reticulomyxa filosa.</title>
        <authorList>
            <person name="Glockner G."/>
            <person name="Hulsmann N."/>
            <person name="Schleicher M."/>
            <person name="Noegel A.A."/>
            <person name="Eichinger L."/>
            <person name="Gallinger C."/>
            <person name="Pawlowski J."/>
            <person name="Sierra R."/>
            <person name="Euteneuer U."/>
            <person name="Pillet L."/>
            <person name="Moustafa A."/>
            <person name="Platzer M."/>
            <person name="Groth M."/>
            <person name="Szafranski K."/>
            <person name="Schliwa M."/>
        </authorList>
    </citation>
    <scope>NUCLEOTIDE SEQUENCE [LARGE SCALE GENOMIC DNA]</scope>
</reference>
<dbReference type="EMBL" id="ASPP01027206">
    <property type="protein sequence ID" value="ETO06369.1"/>
    <property type="molecule type" value="Genomic_DNA"/>
</dbReference>
<accession>X6LXQ6</accession>
<comment type="caution">
    <text evidence="2">The sequence shown here is derived from an EMBL/GenBank/DDBJ whole genome shotgun (WGS) entry which is preliminary data.</text>
</comment>
<evidence type="ECO:0000313" key="2">
    <source>
        <dbReference type="EMBL" id="ETO06369.1"/>
    </source>
</evidence>
<feature type="non-terminal residue" evidence="2">
    <location>
        <position position="1"/>
    </location>
</feature>
<name>X6LXQ6_RETFI</name>
<protein>
    <submittedName>
        <fullName evidence="2">Uncharacterized protein</fullName>
    </submittedName>
</protein>
<feature type="compositionally biased region" description="Basic and acidic residues" evidence="1">
    <location>
        <begin position="13"/>
        <end position="25"/>
    </location>
</feature>
<evidence type="ECO:0000256" key="1">
    <source>
        <dbReference type="SAM" id="MobiDB-lite"/>
    </source>
</evidence>
<keyword evidence="3" id="KW-1185">Reference proteome</keyword>
<feature type="region of interest" description="Disordered" evidence="1">
    <location>
        <begin position="1"/>
        <end position="42"/>
    </location>
</feature>
<evidence type="ECO:0000313" key="3">
    <source>
        <dbReference type="Proteomes" id="UP000023152"/>
    </source>
</evidence>
<sequence length="107" mass="12046">KFLASQHNAYVKSNEETDAKRKDGQVQEISYSEQKEGHKMNQRALEEATETIFVKPRKEVEDKIYFESIAAFALKTKVKTAKPLQNTNTNTTANANIKKCCYAGSNG</sequence>